<dbReference type="PROSITE" id="PS00041">
    <property type="entry name" value="HTH_ARAC_FAMILY_1"/>
    <property type="match status" value="1"/>
</dbReference>
<evidence type="ECO:0000256" key="3">
    <source>
        <dbReference type="ARBA" id="ARBA00022553"/>
    </source>
</evidence>
<dbReference type="Pfam" id="PF12833">
    <property type="entry name" value="HTH_18"/>
    <property type="match status" value="1"/>
</dbReference>
<accession>A0ABV8SIK8</accession>
<keyword evidence="2" id="KW-0963">Cytoplasm</keyword>
<organism evidence="11 12">
    <name type="scientific">Cohnella boryungensis</name>
    <dbReference type="NCBI Taxonomy" id="768479"/>
    <lineage>
        <taxon>Bacteria</taxon>
        <taxon>Bacillati</taxon>
        <taxon>Bacillota</taxon>
        <taxon>Bacilli</taxon>
        <taxon>Bacillales</taxon>
        <taxon>Paenibacillaceae</taxon>
        <taxon>Cohnella</taxon>
    </lineage>
</organism>
<dbReference type="InterPro" id="IPR018060">
    <property type="entry name" value="HTH_AraC"/>
</dbReference>
<evidence type="ECO:0000259" key="10">
    <source>
        <dbReference type="PROSITE" id="PS50110"/>
    </source>
</evidence>
<keyword evidence="4" id="KW-0902">Two-component regulatory system</keyword>
<comment type="subcellular location">
    <subcellularLocation>
        <location evidence="1">Cytoplasm</location>
    </subcellularLocation>
</comment>
<evidence type="ECO:0000256" key="4">
    <source>
        <dbReference type="ARBA" id="ARBA00023012"/>
    </source>
</evidence>
<dbReference type="InterPro" id="IPR018062">
    <property type="entry name" value="HTH_AraC-typ_CS"/>
</dbReference>
<comment type="caution">
    <text evidence="11">The sequence shown here is derived from an EMBL/GenBank/DDBJ whole genome shotgun (WGS) entry which is preliminary data.</text>
</comment>
<dbReference type="InterPro" id="IPR009057">
    <property type="entry name" value="Homeodomain-like_sf"/>
</dbReference>
<dbReference type="Pfam" id="PF17853">
    <property type="entry name" value="GGDEF_2"/>
    <property type="match status" value="1"/>
</dbReference>
<feature type="modified residue" description="4-aspartylphosphate" evidence="8">
    <location>
        <position position="55"/>
    </location>
</feature>
<dbReference type="CDD" id="cd17536">
    <property type="entry name" value="REC_YesN-like"/>
    <property type="match status" value="1"/>
</dbReference>
<keyword evidence="5" id="KW-0805">Transcription regulation</keyword>
<proteinExistence type="predicted"/>
<dbReference type="PROSITE" id="PS01124">
    <property type="entry name" value="HTH_ARAC_FAMILY_2"/>
    <property type="match status" value="1"/>
</dbReference>
<dbReference type="SMART" id="SM00342">
    <property type="entry name" value="HTH_ARAC"/>
    <property type="match status" value="1"/>
</dbReference>
<evidence type="ECO:0000313" key="12">
    <source>
        <dbReference type="Proteomes" id="UP001595755"/>
    </source>
</evidence>
<dbReference type="Gene3D" id="3.40.50.2300">
    <property type="match status" value="1"/>
</dbReference>
<dbReference type="InterPro" id="IPR051552">
    <property type="entry name" value="HptR"/>
</dbReference>
<dbReference type="SUPFAM" id="SSF46689">
    <property type="entry name" value="Homeodomain-like"/>
    <property type="match status" value="2"/>
</dbReference>
<keyword evidence="6" id="KW-0238">DNA-binding</keyword>
<evidence type="ECO:0000256" key="6">
    <source>
        <dbReference type="ARBA" id="ARBA00023125"/>
    </source>
</evidence>
<reference evidence="12" key="1">
    <citation type="journal article" date="2019" name="Int. J. Syst. Evol. Microbiol.">
        <title>The Global Catalogue of Microorganisms (GCM) 10K type strain sequencing project: providing services to taxonomists for standard genome sequencing and annotation.</title>
        <authorList>
            <consortium name="The Broad Institute Genomics Platform"/>
            <consortium name="The Broad Institute Genome Sequencing Center for Infectious Disease"/>
            <person name="Wu L."/>
            <person name="Ma J."/>
        </authorList>
    </citation>
    <scope>NUCLEOTIDE SEQUENCE [LARGE SCALE GENOMIC DNA]</scope>
    <source>
        <strain evidence="12">CGMCC 4.1641</strain>
    </source>
</reference>
<evidence type="ECO:0000256" key="1">
    <source>
        <dbReference type="ARBA" id="ARBA00004496"/>
    </source>
</evidence>
<dbReference type="InterPro" id="IPR001789">
    <property type="entry name" value="Sig_transdc_resp-reg_receiver"/>
</dbReference>
<evidence type="ECO:0000259" key="9">
    <source>
        <dbReference type="PROSITE" id="PS01124"/>
    </source>
</evidence>
<evidence type="ECO:0000256" key="8">
    <source>
        <dbReference type="PROSITE-ProRule" id="PRU00169"/>
    </source>
</evidence>
<feature type="domain" description="HTH araC/xylS-type" evidence="9">
    <location>
        <begin position="442"/>
        <end position="540"/>
    </location>
</feature>
<dbReference type="RefSeq" id="WP_204602241.1">
    <property type="nucleotide sequence ID" value="NZ_JBHSED010000065.1"/>
</dbReference>
<dbReference type="Pfam" id="PF00072">
    <property type="entry name" value="Response_reg"/>
    <property type="match status" value="1"/>
</dbReference>
<keyword evidence="7" id="KW-0804">Transcription</keyword>
<dbReference type="EMBL" id="JBHSED010000065">
    <property type="protein sequence ID" value="MFC4306708.1"/>
    <property type="molecule type" value="Genomic_DNA"/>
</dbReference>
<sequence length="543" mass="62705">MWKIVIIDDDRNVLKGMRRVIPWDELGAEWVGEAMDGEEGLRLIRQTQPDLVITDIYMPVMNGLEMIEHLRSDDFLGKIVILSGYTDFEYARQAMRLNVVDYLTKPVSVATLKTVLHKAVTLIREEHVKHMVQVELSERLTRYQPFIEREWVKSVVSGTLDRPYREDDELPPAYGFWKKARHLVIGIEIARDARVNAFSIADMNLIRFAVRNVVREIASEIFSTYAYTELHGTRSAVLIHPGPSLAEAELRMNLRQFGSEVIESVSRYLKVNLRMGWGRTTQHWGQISDSTEEAFRAIELRESPALKGFELYEITGEICSPETHPLPRPVKFYQELTSAIKNGHAGLAYRLIEDQFQSLEKSRKLMPSEVQLIAGELWGVITYSLYEVGIVVNEMLSDRLPQMEIVRLTRLDSLVEWLQSTVSEICRSREWKGSNKHRHAVEFMLQYIHENYAEDVTIGELADKVSISRNYLSEIFRNIAGDTFNNYLTRVRMEKAKELLLEKNMLVYEVADRVGYKNVPYFSNLFKKHVGVNPTDLTKGSIR</sequence>
<feature type="domain" description="Response regulatory" evidence="10">
    <location>
        <begin position="3"/>
        <end position="120"/>
    </location>
</feature>
<evidence type="ECO:0000256" key="2">
    <source>
        <dbReference type="ARBA" id="ARBA00022490"/>
    </source>
</evidence>
<dbReference type="PROSITE" id="PS50110">
    <property type="entry name" value="RESPONSE_REGULATORY"/>
    <property type="match status" value="1"/>
</dbReference>
<gene>
    <name evidence="11" type="ORF">ACFO1S_25130</name>
</gene>
<dbReference type="SMART" id="SM00448">
    <property type="entry name" value="REC"/>
    <property type="match status" value="1"/>
</dbReference>
<dbReference type="PANTHER" id="PTHR42713:SF3">
    <property type="entry name" value="TRANSCRIPTIONAL REGULATORY PROTEIN HPTR"/>
    <property type="match status" value="1"/>
</dbReference>
<dbReference type="InterPro" id="IPR011006">
    <property type="entry name" value="CheY-like_superfamily"/>
</dbReference>
<protein>
    <submittedName>
        <fullName evidence="11">Response regulator</fullName>
    </submittedName>
</protein>
<dbReference type="SUPFAM" id="SSF52172">
    <property type="entry name" value="CheY-like"/>
    <property type="match status" value="1"/>
</dbReference>
<evidence type="ECO:0000313" key="11">
    <source>
        <dbReference type="EMBL" id="MFC4306708.1"/>
    </source>
</evidence>
<dbReference type="Gene3D" id="1.10.10.60">
    <property type="entry name" value="Homeodomain-like"/>
    <property type="match status" value="2"/>
</dbReference>
<evidence type="ECO:0000256" key="7">
    <source>
        <dbReference type="ARBA" id="ARBA00023163"/>
    </source>
</evidence>
<dbReference type="PANTHER" id="PTHR42713">
    <property type="entry name" value="HISTIDINE KINASE-RELATED"/>
    <property type="match status" value="1"/>
</dbReference>
<evidence type="ECO:0000256" key="5">
    <source>
        <dbReference type="ARBA" id="ARBA00023015"/>
    </source>
</evidence>
<keyword evidence="12" id="KW-1185">Reference proteome</keyword>
<name>A0ABV8SIK8_9BACL</name>
<keyword evidence="3 8" id="KW-0597">Phosphoprotein</keyword>
<dbReference type="InterPro" id="IPR041522">
    <property type="entry name" value="CdaR_GGDEF"/>
</dbReference>
<dbReference type="Proteomes" id="UP001595755">
    <property type="component" value="Unassembled WGS sequence"/>
</dbReference>